<dbReference type="SUPFAM" id="SSF101386">
    <property type="entry name" value="all-alpha NTP pyrophosphatases"/>
    <property type="match status" value="1"/>
</dbReference>
<keyword evidence="12 15" id="KW-0067">ATP-binding</keyword>
<evidence type="ECO:0000256" key="15">
    <source>
        <dbReference type="HAMAP-Rule" id="MF_01019"/>
    </source>
</evidence>
<dbReference type="NCBIfam" id="NF000768">
    <property type="entry name" value="PRK00051.1"/>
    <property type="match status" value="1"/>
</dbReference>
<comment type="similarity">
    <text evidence="7 15">In the N-terminal section; belongs to the PRA-CH family.</text>
</comment>
<dbReference type="CDD" id="cd11534">
    <property type="entry name" value="NTP-PPase_HisIE_like"/>
    <property type="match status" value="1"/>
</dbReference>
<dbReference type="Gene3D" id="3.10.20.810">
    <property type="entry name" value="Phosphoribosyl-AMP cyclohydrolase"/>
    <property type="match status" value="1"/>
</dbReference>
<dbReference type="PANTHER" id="PTHR42945">
    <property type="entry name" value="HISTIDINE BIOSYNTHESIS BIFUNCTIONAL PROTEIN"/>
    <property type="match status" value="1"/>
</dbReference>
<comment type="pathway">
    <text evidence="5 15">Amino-acid biosynthesis; L-histidine biosynthesis; L-histidine from 5-phospho-alpha-D-ribose 1-diphosphate: step 2/9.</text>
</comment>
<dbReference type="HAMAP" id="MF_01019">
    <property type="entry name" value="HisIE"/>
    <property type="match status" value="1"/>
</dbReference>
<accession>A0ABP3IX41</accession>
<evidence type="ECO:0000259" key="16">
    <source>
        <dbReference type="Pfam" id="PF01502"/>
    </source>
</evidence>
<comment type="caution">
    <text evidence="17">The sequence shown here is derived from an EMBL/GenBank/DDBJ whole genome shotgun (WGS) entry which is preliminary data.</text>
</comment>
<evidence type="ECO:0000256" key="1">
    <source>
        <dbReference type="ARBA" id="ARBA00000024"/>
    </source>
</evidence>
<gene>
    <name evidence="15 17" type="primary">hisIE</name>
    <name evidence="15" type="synonym">hisI</name>
    <name evidence="17" type="ORF">GCM10008983_04760</name>
</gene>
<evidence type="ECO:0000256" key="8">
    <source>
        <dbReference type="ARBA" id="ARBA00022490"/>
    </source>
</evidence>
<dbReference type="InterPro" id="IPR023019">
    <property type="entry name" value="His_synth_HisIE"/>
</dbReference>
<dbReference type="Pfam" id="PF01503">
    <property type="entry name" value="PRA-PH"/>
    <property type="match status" value="1"/>
</dbReference>
<dbReference type="InterPro" id="IPR038019">
    <property type="entry name" value="PRib_AMP_CycHydrolase_sf"/>
</dbReference>
<reference evidence="18" key="1">
    <citation type="journal article" date="2019" name="Int. J. Syst. Evol. Microbiol.">
        <title>The Global Catalogue of Microorganisms (GCM) 10K type strain sequencing project: providing services to taxonomists for standard genome sequencing and annotation.</title>
        <authorList>
            <consortium name="The Broad Institute Genomics Platform"/>
            <consortium name="The Broad Institute Genome Sequencing Center for Infectious Disease"/>
            <person name="Wu L."/>
            <person name="Ma J."/>
        </authorList>
    </citation>
    <scope>NUCLEOTIDE SEQUENCE [LARGE SCALE GENOMIC DNA]</scope>
    <source>
        <strain evidence="18">JCM 12149</strain>
    </source>
</reference>
<dbReference type="Pfam" id="PF01502">
    <property type="entry name" value="PRA-CH"/>
    <property type="match status" value="1"/>
</dbReference>
<organism evidence="17 18">
    <name type="scientific">Lentibacillus halophilus</name>
    <dbReference type="NCBI Taxonomy" id="295065"/>
    <lineage>
        <taxon>Bacteria</taxon>
        <taxon>Bacillati</taxon>
        <taxon>Bacillota</taxon>
        <taxon>Bacilli</taxon>
        <taxon>Bacillales</taxon>
        <taxon>Bacillaceae</taxon>
        <taxon>Lentibacillus</taxon>
    </lineage>
</organism>
<dbReference type="EMBL" id="BAAADM010000008">
    <property type="protein sequence ID" value="GAA0431288.1"/>
    <property type="molecule type" value="Genomic_DNA"/>
</dbReference>
<dbReference type="InterPro" id="IPR008179">
    <property type="entry name" value="HisE"/>
</dbReference>
<protein>
    <recommendedName>
        <fullName evidence="15">Histidine biosynthesis bifunctional protein HisIE</fullName>
    </recommendedName>
    <domain>
        <recommendedName>
            <fullName evidence="15">Phosphoribosyl-AMP cyclohydrolase</fullName>
            <shortName evidence="15">PRA-CH</shortName>
            <ecNumber evidence="15">3.5.4.19</ecNumber>
        </recommendedName>
    </domain>
    <domain>
        <recommendedName>
            <fullName evidence="15">Phosphoribosyl-ATP pyrophosphatase</fullName>
            <shortName evidence="15">PRA-PH</shortName>
            <ecNumber evidence="15">3.6.1.31</ecNumber>
        </recommendedName>
    </domain>
</protein>
<dbReference type="RefSeq" id="WP_343750937.1">
    <property type="nucleotide sequence ID" value="NZ_BAAADM010000008.1"/>
</dbReference>
<dbReference type="HAMAP" id="MF_01020">
    <property type="entry name" value="HisE"/>
    <property type="match status" value="1"/>
</dbReference>
<name>A0ABP3IX41_9BACI</name>
<dbReference type="EC" id="3.5.4.19" evidence="15"/>
<dbReference type="InterPro" id="IPR002496">
    <property type="entry name" value="PRib_AMP_CycHydrolase_dom"/>
</dbReference>
<comment type="catalytic activity">
    <reaction evidence="1 15">
        <text>1-(5-phospho-beta-D-ribosyl)-5'-AMP + H2O = 1-(5-phospho-beta-D-ribosyl)-5-[(5-phospho-beta-D-ribosylamino)methylideneamino]imidazole-4-carboxamide</text>
        <dbReference type="Rhea" id="RHEA:20049"/>
        <dbReference type="ChEBI" id="CHEBI:15377"/>
        <dbReference type="ChEBI" id="CHEBI:58435"/>
        <dbReference type="ChEBI" id="CHEBI:59457"/>
        <dbReference type="EC" id="3.5.4.19"/>
    </reaction>
</comment>
<evidence type="ECO:0000256" key="9">
    <source>
        <dbReference type="ARBA" id="ARBA00022605"/>
    </source>
</evidence>
<comment type="similarity">
    <text evidence="6 15">In the C-terminal section; belongs to the PRA-PH family.</text>
</comment>
<dbReference type="Gene3D" id="1.10.287.1080">
    <property type="entry name" value="MazG-like"/>
    <property type="match status" value="1"/>
</dbReference>
<keyword evidence="9 15" id="KW-0028">Amino-acid biosynthesis</keyword>
<evidence type="ECO:0000256" key="11">
    <source>
        <dbReference type="ARBA" id="ARBA00022801"/>
    </source>
</evidence>
<sequence>MYDEQLNSLTFDEYGLIPAIVQDAETGSILTHAYMNKESLEKTLQTGETWFYSRQRQKLWHKGEESGNTQQVKEITSDCDQDALLVKVQPVGPACHTGEASCFHHVLQNSNAAEQMTLSELANLIKKRRAETEEGSYTTYLFSEGIDKILKKVGEETSEVIIGAKNNSRDEMVWEIADLSYHTLVLMELMDVSISEIREELAKRHSEKEGSQHA</sequence>
<evidence type="ECO:0000256" key="14">
    <source>
        <dbReference type="ARBA" id="ARBA00023268"/>
    </source>
</evidence>
<dbReference type="SUPFAM" id="SSF141734">
    <property type="entry name" value="HisI-like"/>
    <property type="match status" value="1"/>
</dbReference>
<proteinExistence type="inferred from homology"/>
<evidence type="ECO:0000256" key="12">
    <source>
        <dbReference type="ARBA" id="ARBA00022840"/>
    </source>
</evidence>
<evidence type="ECO:0000256" key="13">
    <source>
        <dbReference type="ARBA" id="ARBA00023102"/>
    </source>
</evidence>
<keyword evidence="8 15" id="KW-0963">Cytoplasm</keyword>
<evidence type="ECO:0000256" key="2">
    <source>
        <dbReference type="ARBA" id="ARBA00001460"/>
    </source>
</evidence>
<dbReference type="NCBIfam" id="TIGR03188">
    <property type="entry name" value="histidine_hisI"/>
    <property type="match status" value="1"/>
</dbReference>
<feature type="domain" description="Phosphoribosyl-AMP cyclohydrolase" evidence="16">
    <location>
        <begin position="33"/>
        <end position="104"/>
    </location>
</feature>
<evidence type="ECO:0000313" key="17">
    <source>
        <dbReference type="EMBL" id="GAA0431288.1"/>
    </source>
</evidence>
<keyword evidence="14 15" id="KW-0511">Multifunctional enzyme</keyword>
<keyword evidence="11 15" id="KW-0378">Hydrolase</keyword>
<dbReference type="EC" id="3.6.1.31" evidence="15"/>
<keyword evidence="13 15" id="KW-0368">Histidine biosynthesis</keyword>
<keyword evidence="10 15" id="KW-0547">Nucleotide-binding</keyword>
<keyword evidence="18" id="KW-1185">Reference proteome</keyword>
<evidence type="ECO:0000256" key="10">
    <source>
        <dbReference type="ARBA" id="ARBA00022741"/>
    </source>
</evidence>
<feature type="region of interest" description="Phosphoribosyl-AMP cyclohydrolase" evidence="15">
    <location>
        <begin position="1"/>
        <end position="117"/>
    </location>
</feature>
<dbReference type="InterPro" id="IPR021130">
    <property type="entry name" value="PRib-ATP_PPHydrolase-like"/>
</dbReference>
<dbReference type="HAMAP" id="MF_01021">
    <property type="entry name" value="HisI"/>
    <property type="match status" value="1"/>
</dbReference>
<evidence type="ECO:0000256" key="7">
    <source>
        <dbReference type="ARBA" id="ARBA00008299"/>
    </source>
</evidence>
<evidence type="ECO:0000256" key="6">
    <source>
        <dbReference type="ARBA" id="ARBA00007731"/>
    </source>
</evidence>
<dbReference type="Proteomes" id="UP001501459">
    <property type="component" value="Unassembled WGS sequence"/>
</dbReference>
<comment type="subcellular location">
    <subcellularLocation>
        <location evidence="3 15">Cytoplasm</location>
    </subcellularLocation>
</comment>
<feature type="region of interest" description="Phosphoribosyl-ATP pyrophosphohydrolase" evidence="15">
    <location>
        <begin position="118"/>
        <end position="214"/>
    </location>
</feature>
<evidence type="ECO:0000313" key="18">
    <source>
        <dbReference type="Proteomes" id="UP001501459"/>
    </source>
</evidence>
<dbReference type="InterPro" id="IPR026660">
    <property type="entry name" value="PRA-CH"/>
</dbReference>
<evidence type="ECO:0000256" key="5">
    <source>
        <dbReference type="ARBA" id="ARBA00005204"/>
    </source>
</evidence>
<dbReference type="NCBIfam" id="NF002747">
    <property type="entry name" value="PRK02759.1"/>
    <property type="match status" value="1"/>
</dbReference>
<comment type="catalytic activity">
    <reaction evidence="2 15">
        <text>1-(5-phospho-beta-D-ribosyl)-ATP + H2O = 1-(5-phospho-beta-D-ribosyl)-5'-AMP + diphosphate + H(+)</text>
        <dbReference type="Rhea" id="RHEA:22828"/>
        <dbReference type="ChEBI" id="CHEBI:15377"/>
        <dbReference type="ChEBI" id="CHEBI:15378"/>
        <dbReference type="ChEBI" id="CHEBI:33019"/>
        <dbReference type="ChEBI" id="CHEBI:59457"/>
        <dbReference type="ChEBI" id="CHEBI:73183"/>
        <dbReference type="EC" id="3.6.1.31"/>
    </reaction>
</comment>
<evidence type="ECO:0000256" key="4">
    <source>
        <dbReference type="ARBA" id="ARBA00005169"/>
    </source>
</evidence>
<evidence type="ECO:0000256" key="3">
    <source>
        <dbReference type="ARBA" id="ARBA00004496"/>
    </source>
</evidence>
<comment type="pathway">
    <text evidence="4 15">Amino-acid biosynthesis; L-histidine biosynthesis; L-histidine from 5-phospho-alpha-D-ribose 1-diphosphate: step 3/9.</text>
</comment>
<dbReference type="PANTHER" id="PTHR42945:SF9">
    <property type="entry name" value="HISTIDINE BIOSYNTHESIS BIFUNCTIONAL PROTEIN HISIE"/>
    <property type="match status" value="1"/>
</dbReference>